<accession>A0ABQ0INT7</accession>
<dbReference type="CDD" id="cd00093">
    <property type="entry name" value="HTH_XRE"/>
    <property type="match status" value="2"/>
</dbReference>
<dbReference type="PANTHER" id="PTHR46797">
    <property type="entry name" value="HTH-TYPE TRANSCRIPTIONAL REGULATOR"/>
    <property type="match status" value="1"/>
</dbReference>
<dbReference type="Pfam" id="PF13560">
    <property type="entry name" value="HTH_31"/>
    <property type="match status" value="1"/>
</dbReference>
<protein>
    <submittedName>
        <fullName evidence="3">Xre family DNA-binding protein</fullName>
    </submittedName>
</protein>
<dbReference type="Proteomes" id="UP000035021">
    <property type="component" value="Unassembled WGS sequence"/>
</dbReference>
<dbReference type="PROSITE" id="PS50943">
    <property type="entry name" value="HTH_CROC1"/>
    <property type="match status" value="2"/>
</dbReference>
<dbReference type="PANTHER" id="PTHR46797:SF1">
    <property type="entry name" value="METHYLPHOSPHONATE SYNTHASE"/>
    <property type="match status" value="1"/>
</dbReference>
<dbReference type="InterPro" id="IPR050807">
    <property type="entry name" value="TransReg_Diox_bact_type"/>
</dbReference>
<organism evidence="3 4">
    <name type="scientific">Gordonia paraffinivorans NBRC 108238</name>
    <dbReference type="NCBI Taxonomy" id="1223543"/>
    <lineage>
        <taxon>Bacteria</taxon>
        <taxon>Bacillati</taxon>
        <taxon>Actinomycetota</taxon>
        <taxon>Actinomycetes</taxon>
        <taxon>Mycobacteriales</taxon>
        <taxon>Gordoniaceae</taxon>
        <taxon>Gordonia</taxon>
    </lineage>
</organism>
<dbReference type="SUPFAM" id="SSF47413">
    <property type="entry name" value="lambda repressor-like DNA-binding domains"/>
    <property type="match status" value="2"/>
</dbReference>
<name>A0ABQ0INT7_9ACTN</name>
<dbReference type="Pfam" id="PF01381">
    <property type="entry name" value="HTH_3"/>
    <property type="match status" value="1"/>
</dbReference>
<dbReference type="RefSeq" id="WP_006901427.1">
    <property type="nucleotide sequence ID" value="NZ_BAOQ01000031.1"/>
</dbReference>
<dbReference type="Gene3D" id="1.10.260.40">
    <property type="entry name" value="lambda repressor-like DNA-binding domains"/>
    <property type="match status" value="2"/>
</dbReference>
<sequence length="159" mass="16818">MPRAGVHGFSAAALRRTMSRAGISTDELAELIGVARQTVSAWLNNVTVPSPGSLAKVADVLEVEVAEFTPSAAKDPSLVDLRVRAGLSQTAAAEAMGVSRTVLGVVERGQRKELPATLADAMASTYGVKPGEVDAAWEVTLEARRQLLEARAAARRRRN</sequence>
<comment type="caution">
    <text evidence="3">The sequence shown here is derived from an EMBL/GenBank/DDBJ whole genome shotgun (WGS) entry which is preliminary data.</text>
</comment>
<evidence type="ECO:0000256" key="1">
    <source>
        <dbReference type="ARBA" id="ARBA00023125"/>
    </source>
</evidence>
<dbReference type="InterPro" id="IPR010982">
    <property type="entry name" value="Lambda_DNA-bd_dom_sf"/>
</dbReference>
<evidence type="ECO:0000259" key="2">
    <source>
        <dbReference type="PROSITE" id="PS50943"/>
    </source>
</evidence>
<dbReference type="SMART" id="SM00530">
    <property type="entry name" value="HTH_XRE"/>
    <property type="match status" value="2"/>
</dbReference>
<evidence type="ECO:0000313" key="3">
    <source>
        <dbReference type="EMBL" id="GAC85202.1"/>
    </source>
</evidence>
<dbReference type="InterPro" id="IPR001387">
    <property type="entry name" value="Cro/C1-type_HTH"/>
</dbReference>
<gene>
    <name evidence="3" type="ORF">GP2_031_00130</name>
</gene>
<reference evidence="3 4" key="1">
    <citation type="submission" date="2013-02" db="EMBL/GenBank/DDBJ databases">
        <title>Whole genome shotgun sequence of Gordonia paraffinivorans NBRC 108238.</title>
        <authorList>
            <person name="Isaki-Nakamura S."/>
            <person name="Hosoyama A."/>
            <person name="Tsuchikane K."/>
            <person name="Ando Y."/>
            <person name="Baba S."/>
            <person name="Ohji S."/>
            <person name="Hamada M."/>
            <person name="Tamura T."/>
            <person name="Yamazoe A."/>
            <person name="Yamazaki S."/>
            <person name="Fujita N."/>
        </authorList>
    </citation>
    <scope>NUCLEOTIDE SEQUENCE [LARGE SCALE GENOMIC DNA]</scope>
    <source>
        <strain evidence="3 4">NBRC 108238</strain>
    </source>
</reference>
<dbReference type="EMBL" id="BAOQ01000031">
    <property type="protein sequence ID" value="GAC85202.1"/>
    <property type="molecule type" value="Genomic_DNA"/>
</dbReference>
<dbReference type="GO" id="GO:0003677">
    <property type="term" value="F:DNA binding"/>
    <property type="evidence" value="ECO:0007669"/>
    <property type="project" value="UniProtKB-KW"/>
</dbReference>
<keyword evidence="1 3" id="KW-0238">DNA-binding</keyword>
<keyword evidence="4" id="KW-1185">Reference proteome</keyword>
<proteinExistence type="predicted"/>
<feature type="domain" description="HTH cro/C1-type" evidence="2">
    <location>
        <begin position="78"/>
        <end position="133"/>
    </location>
</feature>
<evidence type="ECO:0000313" key="4">
    <source>
        <dbReference type="Proteomes" id="UP000035021"/>
    </source>
</evidence>
<feature type="domain" description="HTH cro/C1-type" evidence="2">
    <location>
        <begin position="14"/>
        <end position="68"/>
    </location>
</feature>